<proteinExistence type="predicted"/>
<accession>A5FAB4</accession>
<keyword evidence="3" id="KW-1185">Reference proteome</keyword>
<dbReference type="AlphaFoldDB" id="A5FAB4"/>
<name>A5FAB4_FLAJ1</name>
<reference evidence="2 3" key="1">
    <citation type="journal article" date="2009" name="Appl. Environ. Microbiol.">
        <title>Novel features of the polysaccharide-digesting gliding bacterium Flavobacterium johnsoniae as revealed by genome sequence analysis.</title>
        <authorList>
            <person name="McBride M.J."/>
            <person name="Xie G."/>
            <person name="Martens E.C."/>
            <person name="Lapidus A."/>
            <person name="Henrissat B."/>
            <person name="Rhodes R.G."/>
            <person name="Goltsman E."/>
            <person name="Wang W."/>
            <person name="Xu J."/>
            <person name="Hunnicutt D.W."/>
            <person name="Staroscik A.M."/>
            <person name="Hoover T.R."/>
            <person name="Cheng Y.Q."/>
            <person name="Stein J.L."/>
        </authorList>
    </citation>
    <scope>NUCLEOTIDE SEQUENCE [LARGE SCALE GENOMIC DNA]</scope>
    <source>
        <strain evidence="3">ATCC 17061 / DSM 2064 / JCM 8514 / BCRC 14874 / CCUG 350202 / NBRC 14942 / NCIMB 11054 / UW101</strain>
    </source>
</reference>
<evidence type="ECO:0000313" key="2">
    <source>
        <dbReference type="EMBL" id="ABQ07850.1"/>
    </source>
</evidence>
<dbReference type="EMBL" id="CP000685">
    <property type="protein sequence ID" value="ABQ07850.1"/>
    <property type="molecule type" value="Genomic_DNA"/>
</dbReference>
<dbReference type="HOGENOM" id="CLU_497760_0_0_10"/>
<sequence length="580" mass="66945">MLDKIVNIINEETFIGEDNLAYKKITYEILIPRKTYLKGIISGKYRGIKIDDDYEKADLFDFEIYEANVITESRDDFRANKPFIFPKDFENVIKRKRIKGEKFPKEKLPRDLAVTINANEKLFGVNLLEPELFEFEIIRKLHQTEGDEIFGSFNAYITGYIIDETSEIEEKVILVQDEVTSISESPSICVCSNIETGRTEIKNNYIRREYKCKNHNHNVWGNWQYLKNSQPLNFRAHNTNSNPGCASQGFGILGILFGLAFLIFILPSILYIIALFIIILVLGNLVSFFKPFFRIIGILFLIGFIASLIHSISKQSHTYNPKPLIVDSPREVAPYIPIDETRHEDQNIENDSIITRYRSWRDYSGNKYEGEYKIKLSDYKKAHLFKESLPLSSNTINAYDKVIFDLKEFDKNNFNSLFKLFDSIGKAKKLNEIQFAEMIVTFVQDIPYAIVLDKDCNSNLYSDRFTKNYLLNNKGDCSGNQRFGINTPIEFLVNLKGDCDTRTLLLYGILSHYNYDIALMSSEFYGHSIIGINLPINGATYDYNGQKYILWETTAPNAKPGNIPNEISNLNNWRISLKSK</sequence>
<organism evidence="2 3">
    <name type="scientific">Flavobacterium johnsoniae (strain ATCC 17061 / DSM 2064 / JCM 8514 / BCRC 14874 / CCUG 350202 / NBRC 14942 / NCIMB 11054 / UW101)</name>
    <name type="common">Cytophaga johnsonae</name>
    <dbReference type="NCBI Taxonomy" id="376686"/>
    <lineage>
        <taxon>Bacteria</taxon>
        <taxon>Pseudomonadati</taxon>
        <taxon>Bacteroidota</taxon>
        <taxon>Flavobacteriia</taxon>
        <taxon>Flavobacteriales</taxon>
        <taxon>Flavobacteriaceae</taxon>
        <taxon>Flavobacterium</taxon>
    </lineage>
</organism>
<protein>
    <submittedName>
        <fullName evidence="2">Uncharacterized protein</fullName>
    </submittedName>
</protein>
<gene>
    <name evidence="2" type="ordered locus">Fjoh_4851</name>
</gene>
<dbReference type="GeneID" id="31767782"/>
<feature type="transmembrane region" description="Helical" evidence="1">
    <location>
        <begin position="250"/>
        <end position="280"/>
    </location>
</feature>
<dbReference type="OrthoDB" id="614471at2"/>
<dbReference type="eggNOG" id="ENOG502ZEM4">
    <property type="taxonomic scope" value="Bacteria"/>
</dbReference>
<keyword evidence="1" id="KW-1133">Transmembrane helix</keyword>
<feature type="transmembrane region" description="Helical" evidence="1">
    <location>
        <begin position="292"/>
        <end position="312"/>
    </location>
</feature>
<dbReference type="KEGG" id="fjo:Fjoh_4851"/>
<evidence type="ECO:0000256" key="1">
    <source>
        <dbReference type="SAM" id="Phobius"/>
    </source>
</evidence>
<keyword evidence="1" id="KW-0472">Membrane</keyword>
<evidence type="ECO:0000313" key="3">
    <source>
        <dbReference type="Proteomes" id="UP000006694"/>
    </source>
</evidence>
<dbReference type="Proteomes" id="UP000006694">
    <property type="component" value="Chromosome"/>
</dbReference>
<keyword evidence="1" id="KW-0812">Transmembrane</keyword>
<dbReference type="RefSeq" id="WP_012026816.1">
    <property type="nucleotide sequence ID" value="NC_009441.1"/>
</dbReference>
<dbReference type="STRING" id="376686.Fjoh_4851"/>